<name>A0A1W0A4I9_9STRA</name>
<reference evidence="2 3" key="1">
    <citation type="journal article" date="2014" name="Genome Biol. Evol.">
        <title>The secreted proteins of Achlya hypogyna and Thraustotheca clavata identify the ancestral oomycete secretome and reveal gene acquisitions by horizontal gene transfer.</title>
        <authorList>
            <person name="Misner I."/>
            <person name="Blouin N."/>
            <person name="Leonard G."/>
            <person name="Richards T.A."/>
            <person name="Lane C.E."/>
        </authorList>
    </citation>
    <scope>NUCLEOTIDE SEQUENCE [LARGE SCALE GENOMIC DNA]</scope>
    <source>
        <strain evidence="2 3">ATCC 34112</strain>
    </source>
</reference>
<comment type="caution">
    <text evidence="2">The sequence shown here is derived from an EMBL/GenBank/DDBJ whole genome shotgun (WGS) entry which is preliminary data.</text>
</comment>
<dbReference type="InterPro" id="IPR029016">
    <property type="entry name" value="GAF-like_dom_sf"/>
</dbReference>
<dbReference type="InterPro" id="IPR000048">
    <property type="entry name" value="IQ_motif_EF-hand-BS"/>
</dbReference>
<gene>
    <name evidence="2" type="ORF">THRCLA_20702</name>
</gene>
<evidence type="ECO:0000256" key="1">
    <source>
        <dbReference type="SAM" id="MobiDB-lite"/>
    </source>
</evidence>
<dbReference type="AlphaFoldDB" id="A0A1W0A4I9"/>
<dbReference type="Pfam" id="PF00612">
    <property type="entry name" value="IQ"/>
    <property type="match status" value="2"/>
</dbReference>
<dbReference type="Gene3D" id="1.20.5.190">
    <property type="match status" value="1"/>
</dbReference>
<dbReference type="OrthoDB" id="69053at2759"/>
<organism evidence="2 3">
    <name type="scientific">Thraustotheca clavata</name>
    <dbReference type="NCBI Taxonomy" id="74557"/>
    <lineage>
        <taxon>Eukaryota</taxon>
        <taxon>Sar</taxon>
        <taxon>Stramenopiles</taxon>
        <taxon>Oomycota</taxon>
        <taxon>Saprolegniomycetes</taxon>
        <taxon>Saprolegniales</taxon>
        <taxon>Achlyaceae</taxon>
        <taxon>Thraustotheca</taxon>
    </lineage>
</organism>
<evidence type="ECO:0000313" key="2">
    <source>
        <dbReference type="EMBL" id="OQS05165.1"/>
    </source>
</evidence>
<proteinExistence type="predicted"/>
<dbReference type="SUPFAM" id="SSF55781">
    <property type="entry name" value="GAF domain-like"/>
    <property type="match status" value="1"/>
</dbReference>
<evidence type="ECO:0008006" key="4">
    <source>
        <dbReference type="Google" id="ProtNLM"/>
    </source>
</evidence>
<dbReference type="Proteomes" id="UP000243217">
    <property type="component" value="Unassembled WGS sequence"/>
</dbReference>
<dbReference type="SMART" id="SM00015">
    <property type="entry name" value="IQ"/>
    <property type="match status" value="2"/>
</dbReference>
<evidence type="ECO:0000313" key="3">
    <source>
        <dbReference type="Proteomes" id="UP000243217"/>
    </source>
</evidence>
<sequence length="690" mass="79399">MDKESIFQRFHDRFRTLGYGKSTETYTPAIGYDEMLGLVLKTAIDLIPSQSASLYVYNKRSRLLTLIASTTAKRQLNLSFSSAMGIVGRCYSRKTPLKLDQPGSNPLYEPKADGKNYENAENMLCIPLQLHNPAKAIGVLQMVNRSNSKDIPININTSTDKIDLKQLNGFQDLDVNTLLNYAEIIAVCIDVGFTNICVQETSTFEHQNSALDLLNMLNSKLTGKNQPITFIEDDPNLLDEPIKMPEPPKASGARKQSHRRSKQGFRRFPNKSNIITIRQIKAATTIQAGYRGWCVRRLHYLAVLRQERDANNLFKSSMAIEIQKLVRGHLARIYVAQLRHAYDLIARAAWQYIMRKYERQGNKMIISPKLKRTWEHTTTKLVSAKQRLKHRKIRSFRATHRIQTKSTFIKPHIAVLNPLRMHKLFTKIQVDNYYDMRKKIRQEQNTSRSLAIPSIVRLKVPQPQTCQSSIYNYPSTNHVGLNQYVSLQRGKLQSQALTPFFESYRIPHPPERLNHQPNQNSKPDTIELSSRRLISSCIRPATTPVPTRTASKLPYMKKHKALPKSSQNQFKPRYQFDICQLYGIKNNLPATTQPNYDLKDERWYPRYRKMAYEEALGVGVQYRSVPSTTKEKKSPFTACLVNDPKYMKIEATKQALREIPNFRRSTSNSLDQPAMDAIVEECRKLSKVSF</sequence>
<accession>A0A1W0A4I9</accession>
<dbReference type="STRING" id="74557.A0A1W0A4I9"/>
<dbReference type="EMBL" id="JNBS01000494">
    <property type="protein sequence ID" value="OQS05165.1"/>
    <property type="molecule type" value="Genomic_DNA"/>
</dbReference>
<protein>
    <recommendedName>
        <fullName evidence="4">GAF domain-containing protein</fullName>
    </recommendedName>
</protein>
<feature type="region of interest" description="Disordered" evidence="1">
    <location>
        <begin position="243"/>
        <end position="263"/>
    </location>
</feature>
<keyword evidence="3" id="KW-1185">Reference proteome</keyword>
<dbReference type="PROSITE" id="PS50096">
    <property type="entry name" value="IQ"/>
    <property type="match status" value="2"/>
</dbReference>
<dbReference type="Gene3D" id="3.30.450.40">
    <property type="match status" value="1"/>
</dbReference>